<keyword evidence="2" id="KW-1185">Reference proteome</keyword>
<gene>
    <name evidence="1" type="ORF">SAMN05192549_105170</name>
</gene>
<evidence type="ECO:0000313" key="1">
    <source>
        <dbReference type="EMBL" id="SHN17689.1"/>
    </source>
</evidence>
<proteinExistence type="predicted"/>
<dbReference type="STRING" id="551987.SAMN05192549_105170"/>
<organism evidence="1 2">
    <name type="scientific">Duganella sacchari</name>
    <dbReference type="NCBI Taxonomy" id="551987"/>
    <lineage>
        <taxon>Bacteria</taxon>
        <taxon>Pseudomonadati</taxon>
        <taxon>Pseudomonadota</taxon>
        <taxon>Betaproteobacteria</taxon>
        <taxon>Burkholderiales</taxon>
        <taxon>Oxalobacteraceae</taxon>
        <taxon>Telluria group</taxon>
        <taxon>Duganella</taxon>
    </lineage>
</organism>
<sequence length="210" mass="24010">MILNQTRPLLLLLDVETSIVLGTVPTVACGQMLMLGLLNTQLSHLPLQVYHLRERWDGYDFNAEQQLYTMSRGWTMTPAPAALVTPQIHERRRLMRQRISYLHPWEIYCQGALVRFNGYMSDGVQAFVRSELTAGAASTYVQEYASIHDISVENALQELHGKVRSLGMVAARNWAQYEKIAQGMAMARDRDEQELLMKQGFDILYNNAYI</sequence>
<dbReference type="Proteomes" id="UP000184339">
    <property type="component" value="Unassembled WGS sequence"/>
</dbReference>
<dbReference type="AlphaFoldDB" id="A0A1M7PKK5"/>
<reference evidence="2" key="1">
    <citation type="submission" date="2016-11" db="EMBL/GenBank/DDBJ databases">
        <authorList>
            <person name="Varghese N."/>
            <person name="Submissions S."/>
        </authorList>
    </citation>
    <scope>NUCLEOTIDE SEQUENCE [LARGE SCALE GENOMIC DNA]</scope>
    <source>
        <strain evidence="2">Sac-22</strain>
    </source>
</reference>
<dbReference type="EMBL" id="FRCX01000005">
    <property type="protein sequence ID" value="SHN17689.1"/>
    <property type="molecule type" value="Genomic_DNA"/>
</dbReference>
<protein>
    <submittedName>
        <fullName evidence="1">Uncharacterized protein</fullName>
    </submittedName>
</protein>
<evidence type="ECO:0000313" key="2">
    <source>
        <dbReference type="Proteomes" id="UP000184339"/>
    </source>
</evidence>
<accession>A0A1M7PKK5</accession>
<dbReference type="RefSeq" id="WP_072784926.1">
    <property type="nucleotide sequence ID" value="NZ_FRCX01000005.1"/>
</dbReference>
<name>A0A1M7PKK5_9BURK</name>